<dbReference type="SUPFAM" id="SSF51430">
    <property type="entry name" value="NAD(P)-linked oxidoreductase"/>
    <property type="match status" value="1"/>
</dbReference>
<dbReference type="GO" id="GO:0005829">
    <property type="term" value="C:cytosol"/>
    <property type="evidence" value="ECO:0007669"/>
    <property type="project" value="TreeGrafter"/>
</dbReference>
<dbReference type="OrthoDB" id="9773828at2"/>
<dbReference type="InterPro" id="IPR050523">
    <property type="entry name" value="AKR_Detox_Biosynth"/>
</dbReference>
<name>A0A2J6NLK6_9LACO</name>
<gene>
    <name evidence="2" type="ORF">CK797_06500</name>
</gene>
<dbReference type="GO" id="GO:0016491">
    <property type="term" value="F:oxidoreductase activity"/>
    <property type="evidence" value="ECO:0007669"/>
    <property type="project" value="InterPro"/>
</dbReference>
<protein>
    <submittedName>
        <fullName evidence="2">Aldo/keto reductase</fullName>
    </submittedName>
</protein>
<dbReference type="InterPro" id="IPR023210">
    <property type="entry name" value="NADP_OxRdtase_dom"/>
</dbReference>
<proteinExistence type="predicted"/>
<dbReference type="EMBL" id="PNFV01000007">
    <property type="protein sequence ID" value="PMB82221.1"/>
    <property type="molecule type" value="Genomic_DNA"/>
</dbReference>
<sequence length="317" mass="35153">MKTVKIGNSNWRASNVALGIMRMGTLPVAKAVVALQTAHDVGINFIDSADIYGNDPQLGRGSSEIHFGQAFKQSGLCRDDFYIQSKGGLYANADNKITRYDSSKHQLISAVDGILNRMGIDYLDSFLIHRPDPLMELDEIAAAFDELQMAGKVRHFGVSNFNPQQIAMLQAALNQKLLVDQVQFGLAHTEMIDFGLHTNMTDDRAINRDGGLIEYTRRVQMTIQTWSPFQYGTFAGTFINSDKFPALNDELDKLAAKYGVSKNAIAVAWILRHPAHMQVLLGTMNPDHIRDSAAGSDVTLTRQEWYDLYLAAGNDLP</sequence>
<dbReference type="Proteomes" id="UP000239920">
    <property type="component" value="Unassembled WGS sequence"/>
</dbReference>
<dbReference type="InterPro" id="IPR036812">
    <property type="entry name" value="NAD(P)_OxRdtase_dom_sf"/>
</dbReference>
<dbReference type="PRINTS" id="PR00069">
    <property type="entry name" value="ALDKETRDTASE"/>
</dbReference>
<dbReference type="RefSeq" id="WP_104688948.1">
    <property type="nucleotide sequence ID" value="NZ_JBKTHY010000007.1"/>
</dbReference>
<dbReference type="InterPro" id="IPR020471">
    <property type="entry name" value="AKR"/>
</dbReference>
<dbReference type="PANTHER" id="PTHR43364">
    <property type="entry name" value="NADH-SPECIFIC METHYLGLYOXAL REDUCTASE-RELATED"/>
    <property type="match status" value="1"/>
</dbReference>
<dbReference type="PANTHER" id="PTHR43364:SF1">
    <property type="entry name" value="OXIDOREDUCTASE YDHF"/>
    <property type="match status" value="1"/>
</dbReference>
<accession>A0A2J6NLK6</accession>
<dbReference type="Gene3D" id="3.20.20.100">
    <property type="entry name" value="NADP-dependent oxidoreductase domain"/>
    <property type="match status" value="1"/>
</dbReference>
<feature type="domain" description="NADP-dependent oxidoreductase" evidence="1">
    <location>
        <begin position="16"/>
        <end position="305"/>
    </location>
</feature>
<evidence type="ECO:0000313" key="2">
    <source>
        <dbReference type="EMBL" id="PMB82221.1"/>
    </source>
</evidence>
<comment type="caution">
    <text evidence="2">The sequence shown here is derived from an EMBL/GenBank/DDBJ whole genome shotgun (WGS) entry which is preliminary data.</text>
</comment>
<evidence type="ECO:0000313" key="3">
    <source>
        <dbReference type="Proteomes" id="UP000239920"/>
    </source>
</evidence>
<evidence type="ECO:0000259" key="1">
    <source>
        <dbReference type="Pfam" id="PF00248"/>
    </source>
</evidence>
<dbReference type="AlphaFoldDB" id="A0A2J6NLK6"/>
<dbReference type="Pfam" id="PF00248">
    <property type="entry name" value="Aldo_ket_red"/>
    <property type="match status" value="1"/>
</dbReference>
<reference evidence="2 3" key="1">
    <citation type="submission" date="2017-09" db="EMBL/GenBank/DDBJ databases">
        <title>Bacterial strain isolated from the female urinary microbiota.</title>
        <authorList>
            <person name="Thomas-White K."/>
            <person name="Kumar N."/>
            <person name="Forster S."/>
            <person name="Putonti C."/>
            <person name="Lawley T."/>
            <person name="Wolfe A.J."/>
        </authorList>
    </citation>
    <scope>NUCLEOTIDE SEQUENCE [LARGE SCALE GENOMIC DNA]</scope>
    <source>
        <strain evidence="2 3">UMB0683</strain>
    </source>
</reference>
<organism evidence="2 3">
    <name type="scientific">Limosilactobacillus pontis</name>
    <dbReference type="NCBI Taxonomy" id="35787"/>
    <lineage>
        <taxon>Bacteria</taxon>
        <taxon>Bacillati</taxon>
        <taxon>Bacillota</taxon>
        <taxon>Bacilli</taxon>
        <taxon>Lactobacillales</taxon>
        <taxon>Lactobacillaceae</taxon>
        <taxon>Limosilactobacillus</taxon>
    </lineage>
</organism>